<proteinExistence type="predicted"/>
<name>A0ABV7K722_9HYPH</name>
<protein>
    <submittedName>
        <fullName evidence="3">Extracellular solute-binding protein</fullName>
    </submittedName>
</protein>
<evidence type="ECO:0000313" key="4">
    <source>
        <dbReference type="Proteomes" id="UP001595583"/>
    </source>
</evidence>
<feature type="signal peptide" evidence="2">
    <location>
        <begin position="1"/>
        <end position="31"/>
    </location>
</feature>
<organism evidence="3 4">
    <name type="scientific">Aquamicrobium soli</name>
    <dbReference type="NCBI Taxonomy" id="1811518"/>
    <lineage>
        <taxon>Bacteria</taxon>
        <taxon>Pseudomonadati</taxon>
        <taxon>Pseudomonadota</taxon>
        <taxon>Alphaproteobacteria</taxon>
        <taxon>Hyphomicrobiales</taxon>
        <taxon>Phyllobacteriaceae</taxon>
        <taxon>Aquamicrobium</taxon>
    </lineage>
</organism>
<dbReference type="Proteomes" id="UP001595583">
    <property type="component" value="Unassembled WGS sequence"/>
</dbReference>
<keyword evidence="4" id="KW-1185">Reference proteome</keyword>
<dbReference type="EMBL" id="JBHRTK010000001">
    <property type="protein sequence ID" value="MFC3204794.1"/>
    <property type="molecule type" value="Genomic_DNA"/>
</dbReference>
<dbReference type="PANTHER" id="PTHR30006:SF2">
    <property type="entry name" value="ABC TRANSPORTER SUBSTRATE-BINDING PROTEIN"/>
    <property type="match status" value="1"/>
</dbReference>
<reference evidence="4" key="1">
    <citation type="journal article" date="2019" name="Int. J. Syst. Evol. Microbiol.">
        <title>The Global Catalogue of Microorganisms (GCM) 10K type strain sequencing project: providing services to taxonomists for standard genome sequencing and annotation.</title>
        <authorList>
            <consortium name="The Broad Institute Genomics Platform"/>
            <consortium name="The Broad Institute Genome Sequencing Center for Infectious Disease"/>
            <person name="Wu L."/>
            <person name="Ma J."/>
        </authorList>
    </citation>
    <scope>NUCLEOTIDE SEQUENCE [LARGE SCALE GENOMIC DNA]</scope>
    <source>
        <strain evidence="4">KCTC 52165</strain>
    </source>
</reference>
<feature type="chain" id="PRO_5045258662" evidence="2">
    <location>
        <begin position="32"/>
        <end position="347"/>
    </location>
</feature>
<dbReference type="PANTHER" id="PTHR30006">
    <property type="entry name" value="THIAMINE-BINDING PERIPLASMIC PROTEIN-RELATED"/>
    <property type="match status" value="1"/>
</dbReference>
<dbReference type="RefSeq" id="WP_378217598.1">
    <property type="nucleotide sequence ID" value="NZ_JBHRTK010000001.1"/>
</dbReference>
<dbReference type="Gene3D" id="3.40.190.10">
    <property type="entry name" value="Periplasmic binding protein-like II"/>
    <property type="match status" value="2"/>
</dbReference>
<dbReference type="PIRSF" id="PIRSF002825">
    <property type="entry name" value="CfbpA"/>
    <property type="match status" value="1"/>
</dbReference>
<sequence>MEFKFPNTVRTLFAGLILSSAIGLGSTAAQAEELTVYSALAKEHFAELIAAFQTKEPDIKVNQLLDSNGPVIARILAEKENPRADIILGASVPGLVMLEQKSMLMPYAPSGLSEIKDRFYDHKGDVPKWVGTDAWASAVCFNKVEGANHGAEEPKSWKDLIKSEYKGAIVMPNPNSSATGLLAIVGWMKILGEDAAWKYMDALHENIAQYVHSGSKPCRMAAAGEAMVGIAYPAPGVKAINDGAPLSIVIPEEGVGSEVEGVAILAGARHPDAAKKLADFASSQEGNEIHNKYYALVARKGVSSTVPNYPAGEEAALVSMDFYWVAENRDRILAEWQKRYGSKDEPK</sequence>
<accession>A0ABV7K722</accession>
<gene>
    <name evidence="3" type="ORF">ACFOHJ_01060</name>
</gene>
<dbReference type="Pfam" id="PF13343">
    <property type="entry name" value="SBP_bac_6"/>
    <property type="match status" value="1"/>
</dbReference>
<dbReference type="CDD" id="cd13544">
    <property type="entry name" value="PBP2_Fbp_like_1"/>
    <property type="match status" value="1"/>
</dbReference>
<evidence type="ECO:0000313" key="3">
    <source>
        <dbReference type="EMBL" id="MFC3204794.1"/>
    </source>
</evidence>
<dbReference type="SUPFAM" id="SSF53850">
    <property type="entry name" value="Periplasmic binding protein-like II"/>
    <property type="match status" value="1"/>
</dbReference>
<evidence type="ECO:0000256" key="1">
    <source>
        <dbReference type="ARBA" id="ARBA00022729"/>
    </source>
</evidence>
<dbReference type="InterPro" id="IPR026045">
    <property type="entry name" value="Ferric-bd"/>
</dbReference>
<evidence type="ECO:0000256" key="2">
    <source>
        <dbReference type="SAM" id="SignalP"/>
    </source>
</evidence>
<keyword evidence="1 2" id="KW-0732">Signal</keyword>
<comment type="caution">
    <text evidence="3">The sequence shown here is derived from an EMBL/GenBank/DDBJ whole genome shotgun (WGS) entry which is preliminary data.</text>
</comment>